<dbReference type="PANTHER" id="PTHR42879">
    <property type="entry name" value="3-OXOACYL-(ACYL-CARRIER-PROTEIN) REDUCTASE"/>
    <property type="match status" value="1"/>
</dbReference>
<comment type="subcellular location">
    <subcellularLocation>
        <location evidence="1">Secreted</location>
        <location evidence="1">Cell wall</location>
    </subcellularLocation>
</comment>
<accession>A0ABW6NTY7</accession>
<keyword evidence="3" id="KW-0134">Cell wall</keyword>
<comment type="similarity">
    <text evidence="2 6">Belongs to the short-chain dehydrogenases/reductases (SDR) family.</text>
</comment>
<keyword evidence="8" id="KW-1185">Reference proteome</keyword>
<dbReference type="PRINTS" id="PR00081">
    <property type="entry name" value="GDHRDH"/>
</dbReference>
<evidence type="ECO:0000256" key="3">
    <source>
        <dbReference type="ARBA" id="ARBA00022512"/>
    </source>
</evidence>
<name>A0ABW6NTY7_9NOCA</name>
<dbReference type="InterPro" id="IPR002347">
    <property type="entry name" value="SDR_fam"/>
</dbReference>
<dbReference type="Gene3D" id="3.40.50.720">
    <property type="entry name" value="NAD(P)-binding Rossmann-like Domain"/>
    <property type="match status" value="1"/>
</dbReference>
<evidence type="ECO:0000256" key="4">
    <source>
        <dbReference type="ARBA" id="ARBA00040781"/>
    </source>
</evidence>
<dbReference type="InterPro" id="IPR050259">
    <property type="entry name" value="SDR"/>
</dbReference>
<dbReference type="RefSeq" id="WP_387256226.1">
    <property type="nucleotide sequence ID" value="NZ_JBIALX010000032.1"/>
</dbReference>
<dbReference type="Pfam" id="PF00106">
    <property type="entry name" value="adh_short"/>
    <property type="match status" value="1"/>
</dbReference>
<dbReference type="SUPFAM" id="SSF51735">
    <property type="entry name" value="NAD(P)-binding Rossmann-fold domains"/>
    <property type="match status" value="1"/>
</dbReference>
<comment type="caution">
    <text evidence="7">The sequence shown here is derived from an EMBL/GenBank/DDBJ whole genome shotgun (WGS) entry which is preliminary data.</text>
</comment>
<protein>
    <recommendedName>
        <fullName evidence="4">3-oxoacyl-[acyl-carrier-protein] reductase MabA</fullName>
    </recommendedName>
</protein>
<evidence type="ECO:0000256" key="6">
    <source>
        <dbReference type="RuleBase" id="RU000363"/>
    </source>
</evidence>
<reference evidence="7 8" key="1">
    <citation type="submission" date="2024-10" db="EMBL/GenBank/DDBJ databases">
        <title>The Natural Products Discovery Center: Release of the First 8490 Sequenced Strains for Exploring Actinobacteria Biosynthetic Diversity.</title>
        <authorList>
            <person name="Kalkreuter E."/>
            <person name="Kautsar S.A."/>
            <person name="Yang D."/>
            <person name="Bader C.D."/>
            <person name="Teijaro C.N."/>
            <person name="Fluegel L."/>
            <person name="Davis C.M."/>
            <person name="Simpson J.R."/>
            <person name="Lauterbach L."/>
            <person name="Steele A.D."/>
            <person name="Gui C."/>
            <person name="Meng S."/>
            <person name="Li G."/>
            <person name="Viehrig K."/>
            <person name="Ye F."/>
            <person name="Su P."/>
            <person name="Kiefer A.F."/>
            <person name="Nichols A."/>
            <person name="Cepeda A.J."/>
            <person name="Yan W."/>
            <person name="Fan B."/>
            <person name="Jiang Y."/>
            <person name="Adhikari A."/>
            <person name="Zheng C.-J."/>
            <person name="Schuster L."/>
            <person name="Cowan T.M."/>
            <person name="Smanski M.J."/>
            <person name="Chevrette M.G."/>
            <person name="De Carvalho L.P.S."/>
            <person name="Shen B."/>
        </authorList>
    </citation>
    <scope>NUCLEOTIDE SEQUENCE [LARGE SCALE GENOMIC DNA]</scope>
    <source>
        <strain evidence="7 8">NPDC004550</strain>
    </source>
</reference>
<dbReference type="EMBL" id="JBIALX010000032">
    <property type="protein sequence ID" value="MFF0458595.1"/>
    <property type="molecule type" value="Genomic_DNA"/>
</dbReference>
<dbReference type="InterPro" id="IPR020904">
    <property type="entry name" value="Sc_DH/Rdtase_CS"/>
</dbReference>
<gene>
    <name evidence="7" type="ORF">ACFYTH_35065</name>
</gene>
<keyword evidence="3" id="KW-0964">Secreted</keyword>
<keyword evidence="7" id="KW-0560">Oxidoreductase</keyword>
<dbReference type="GO" id="GO:0016491">
    <property type="term" value="F:oxidoreductase activity"/>
    <property type="evidence" value="ECO:0007669"/>
    <property type="project" value="UniProtKB-KW"/>
</dbReference>
<proteinExistence type="inferred from homology"/>
<evidence type="ECO:0000313" key="8">
    <source>
        <dbReference type="Proteomes" id="UP001601521"/>
    </source>
</evidence>
<organism evidence="7 8">
    <name type="scientific">Nocardia africana</name>
    <dbReference type="NCBI Taxonomy" id="134964"/>
    <lineage>
        <taxon>Bacteria</taxon>
        <taxon>Bacillati</taxon>
        <taxon>Actinomycetota</taxon>
        <taxon>Actinomycetes</taxon>
        <taxon>Mycobacteriales</taxon>
        <taxon>Nocardiaceae</taxon>
        <taxon>Nocardia</taxon>
    </lineage>
</organism>
<evidence type="ECO:0000256" key="2">
    <source>
        <dbReference type="ARBA" id="ARBA00006484"/>
    </source>
</evidence>
<dbReference type="PRINTS" id="PR00080">
    <property type="entry name" value="SDRFAMILY"/>
</dbReference>
<comment type="catalytic activity">
    <reaction evidence="5">
        <text>a (3R)-hydroxyacyl-[ACP] + NADP(+) = a 3-oxoacyl-[ACP] + NADPH + H(+)</text>
        <dbReference type="Rhea" id="RHEA:17397"/>
        <dbReference type="Rhea" id="RHEA-COMP:9916"/>
        <dbReference type="Rhea" id="RHEA-COMP:9945"/>
        <dbReference type="ChEBI" id="CHEBI:15378"/>
        <dbReference type="ChEBI" id="CHEBI:57783"/>
        <dbReference type="ChEBI" id="CHEBI:58349"/>
        <dbReference type="ChEBI" id="CHEBI:78776"/>
        <dbReference type="ChEBI" id="CHEBI:78827"/>
        <dbReference type="EC" id="1.1.1.100"/>
    </reaction>
    <physiologicalReaction direction="right-to-left" evidence="5">
        <dbReference type="Rhea" id="RHEA:17399"/>
    </physiologicalReaction>
</comment>
<evidence type="ECO:0000313" key="7">
    <source>
        <dbReference type="EMBL" id="MFF0458595.1"/>
    </source>
</evidence>
<sequence>MSCDRDSVGLTPVAQRPFELGARGDALSLEGRVALVTGASGGLGRAVVAELRGRGAAVYGADIAGEGVFRADLSTASGNREMVAHVLESAGRLDILALNAGTQFLAPLDQFPDAEWDRLRMVMLDGPFFALKAAWPALTTSPGGRVVVTASPASFGGGNQKVGYAAAKHGVLGLVRTAALEGATLGLTVNAIAPGWMDTGLMRGQVEARALKAGLTVEEVVAGFRAAQPGDRFIEVAEVAAVVGFLASPAASAVNGVCIPIDLGASACA</sequence>
<evidence type="ECO:0000256" key="1">
    <source>
        <dbReference type="ARBA" id="ARBA00004191"/>
    </source>
</evidence>
<evidence type="ECO:0000256" key="5">
    <source>
        <dbReference type="ARBA" id="ARBA00047400"/>
    </source>
</evidence>
<dbReference type="Proteomes" id="UP001601521">
    <property type="component" value="Unassembled WGS sequence"/>
</dbReference>
<dbReference type="PROSITE" id="PS00061">
    <property type="entry name" value="ADH_SHORT"/>
    <property type="match status" value="1"/>
</dbReference>
<dbReference type="InterPro" id="IPR036291">
    <property type="entry name" value="NAD(P)-bd_dom_sf"/>
</dbReference>
<dbReference type="PANTHER" id="PTHR42879:SF2">
    <property type="entry name" value="3-OXOACYL-[ACYL-CARRIER-PROTEIN] REDUCTASE FABG"/>
    <property type="match status" value="1"/>
</dbReference>